<dbReference type="GO" id="GO:0003700">
    <property type="term" value="F:DNA-binding transcription factor activity"/>
    <property type="evidence" value="ECO:0007669"/>
    <property type="project" value="InterPro"/>
</dbReference>
<gene>
    <name evidence="6" type="ORF">RGQ30_31370</name>
</gene>
<dbReference type="Pfam" id="PF00126">
    <property type="entry name" value="HTH_1"/>
    <property type="match status" value="1"/>
</dbReference>
<keyword evidence="3" id="KW-0238">DNA-binding</keyword>
<protein>
    <submittedName>
        <fullName evidence="6">LysR family transcriptional regulator</fullName>
    </submittedName>
</protein>
<dbReference type="Pfam" id="PF03466">
    <property type="entry name" value="LysR_substrate"/>
    <property type="match status" value="1"/>
</dbReference>
<dbReference type="Gene3D" id="1.10.10.10">
    <property type="entry name" value="Winged helix-like DNA-binding domain superfamily/Winged helix DNA-binding domain"/>
    <property type="match status" value="1"/>
</dbReference>
<keyword evidence="7" id="KW-1185">Reference proteome</keyword>
<evidence type="ECO:0000256" key="3">
    <source>
        <dbReference type="ARBA" id="ARBA00023125"/>
    </source>
</evidence>
<organism evidence="6 7">
    <name type="scientific">Limnobacter thiooxidans</name>
    <dbReference type="NCBI Taxonomy" id="131080"/>
    <lineage>
        <taxon>Bacteria</taxon>
        <taxon>Pseudomonadati</taxon>
        <taxon>Pseudomonadota</taxon>
        <taxon>Betaproteobacteria</taxon>
        <taxon>Burkholderiales</taxon>
        <taxon>Burkholderiaceae</taxon>
        <taxon>Limnobacter</taxon>
    </lineage>
</organism>
<dbReference type="InterPro" id="IPR000847">
    <property type="entry name" value="LysR_HTH_N"/>
</dbReference>
<dbReference type="SUPFAM" id="SSF53850">
    <property type="entry name" value="Periplasmic binding protein-like II"/>
    <property type="match status" value="1"/>
</dbReference>
<evidence type="ECO:0000313" key="7">
    <source>
        <dbReference type="Proteomes" id="UP001329151"/>
    </source>
</evidence>
<dbReference type="EMBL" id="AP028947">
    <property type="protein sequence ID" value="BET27636.1"/>
    <property type="molecule type" value="Genomic_DNA"/>
</dbReference>
<dbReference type="PROSITE" id="PS50931">
    <property type="entry name" value="HTH_LYSR"/>
    <property type="match status" value="1"/>
</dbReference>
<dbReference type="SUPFAM" id="SSF46785">
    <property type="entry name" value="Winged helix' DNA-binding domain"/>
    <property type="match status" value="1"/>
</dbReference>
<evidence type="ECO:0000256" key="4">
    <source>
        <dbReference type="ARBA" id="ARBA00023163"/>
    </source>
</evidence>
<proteinExistence type="inferred from homology"/>
<dbReference type="PANTHER" id="PTHR30537">
    <property type="entry name" value="HTH-TYPE TRANSCRIPTIONAL REGULATOR"/>
    <property type="match status" value="1"/>
</dbReference>
<accession>A0AA86JI86</accession>
<dbReference type="InterPro" id="IPR058163">
    <property type="entry name" value="LysR-type_TF_proteobact-type"/>
</dbReference>
<evidence type="ECO:0000256" key="2">
    <source>
        <dbReference type="ARBA" id="ARBA00023015"/>
    </source>
</evidence>
<dbReference type="InterPro" id="IPR036390">
    <property type="entry name" value="WH_DNA-bd_sf"/>
</dbReference>
<dbReference type="CDD" id="cd08479">
    <property type="entry name" value="PBP2_CrgA_like_9"/>
    <property type="match status" value="1"/>
</dbReference>
<sequence>MKQLSDLAFFSELVRHDSLASAAVAFDVTPPAVSRRLAALEKRLGVRLLHRSTRRVGLSAEGERYLAEGAQILRQIDALEATLRAGQDTPRGLLRVNASLGFGRKHVAGVVSAYQAEFAQVEVILELTDHPIDLIEGGFDLSVRFGEPPDQRLIAQKLASNRRVLCAAPAYLARAGVLESPADLTRHDCLVIRQENHTFNNWPLRNGRQETTVKVHGPVSSNDGEVAVQWALEGKGVLLRSEWDIQQELKTGALVRVLPDWAGAPADIFAVCPYANPMPAKTREFIRVTRQVLASKAGFGV</sequence>
<dbReference type="KEGG" id="lto:RGQ30_31370"/>
<dbReference type="Gene3D" id="3.40.190.290">
    <property type="match status" value="1"/>
</dbReference>
<evidence type="ECO:0000256" key="1">
    <source>
        <dbReference type="ARBA" id="ARBA00009437"/>
    </source>
</evidence>
<dbReference type="FunFam" id="3.40.190.290:FF:000001">
    <property type="entry name" value="Transcriptional regulator, LysR family"/>
    <property type="match status" value="1"/>
</dbReference>
<dbReference type="GO" id="GO:0006351">
    <property type="term" value="P:DNA-templated transcription"/>
    <property type="evidence" value="ECO:0007669"/>
    <property type="project" value="TreeGrafter"/>
</dbReference>
<dbReference type="AlphaFoldDB" id="A0AA86JI86"/>
<dbReference type="InterPro" id="IPR036388">
    <property type="entry name" value="WH-like_DNA-bd_sf"/>
</dbReference>
<reference evidence="6 7" key="1">
    <citation type="submission" date="2023-10" db="EMBL/GenBank/DDBJ databases">
        <title>Complete Genome Sequence of Limnobacter thiooxidans CS-K2T, Isolated from freshwater lake sediments in Bavaria, Germany.</title>
        <authorList>
            <person name="Naruki M."/>
            <person name="Watanabe A."/>
            <person name="Warashina T."/>
            <person name="Morita T."/>
            <person name="Arakawa K."/>
        </authorList>
    </citation>
    <scope>NUCLEOTIDE SEQUENCE [LARGE SCALE GENOMIC DNA]</scope>
    <source>
        <strain evidence="6 7">CS-K2</strain>
    </source>
</reference>
<keyword evidence="2" id="KW-0805">Transcription regulation</keyword>
<dbReference type="PANTHER" id="PTHR30537:SF5">
    <property type="entry name" value="HTH-TYPE TRANSCRIPTIONAL ACTIVATOR TTDR-RELATED"/>
    <property type="match status" value="1"/>
</dbReference>
<evidence type="ECO:0000259" key="5">
    <source>
        <dbReference type="PROSITE" id="PS50931"/>
    </source>
</evidence>
<dbReference type="FunFam" id="1.10.10.10:FF:000001">
    <property type="entry name" value="LysR family transcriptional regulator"/>
    <property type="match status" value="1"/>
</dbReference>
<feature type="domain" description="HTH lysR-type" evidence="5">
    <location>
        <begin position="1"/>
        <end position="59"/>
    </location>
</feature>
<name>A0AA86JI86_9BURK</name>
<dbReference type="GO" id="GO:0043565">
    <property type="term" value="F:sequence-specific DNA binding"/>
    <property type="evidence" value="ECO:0007669"/>
    <property type="project" value="TreeGrafter"/>
</dbReference>
<evidence type="ECO:0000313" key="6">
    <source>
        <dbReference type="EMBL" id="BET27636.1"/>
    </source>
</evidence>
<comment type="similarity">
    <text evidence="1">Belongs to the LysR transcriptional regulatory family.</text>
</comment>
<dbReference type="InterPro" id="IPR005119">
    <property type="entry name" value="LysR_subst-bd"/>
</dbReference>
<keyword evidence="4" id="KW-0804">Transcription</keyword>
<dbReference type="Proteomes" id="UP001329151">
    <property type="component" value="Chromosome"/>
</dbReference>